<organism evidence="1 2">
    <name type="scientific">Sediminivirga luteola</name>
    <dbReference type="NCBI Taxonomy" id="1774748"/>
    <lineage>
        <taxon>Bacteria</taxon>
        <taxon>Bacillati</taxon>
        <taxon>Actinomycetota</taxon>
        <taxon>Actinomycetes</taxon>
        <taxon>Micrococcales</taxon>
        <taxon>Brevibacteriaceae</taxon>
        <taxon>Sediminivirga</taxon>
    </lineage>
</organism>
<dbReference type="EMBL" id="BMFY01000001">
    <property type="protein sequence ID" value="GGA01694.1"/>
    <property type="molecule type" value="Genomic_DNA"/>
</dbReference>
<dbReference type="InterPro" id="IPR023393">
    <property type="entry name" value="START-like_dom_sf"/>
</dbReference>
<evidence type="ECO:0000313" key="1">
    <source>
        <dbReference type="EMBL" id="GGA01694.1"/>
    </source>
</evidence>
<keyword evidence="2" id="KW-1185">Reference proteome</keyword>
<evidence type="ECO:0000313" key="2">
    <source>
        <dbReference type="Proteomes" id="UP000616114"/>
    </source>
</evidence>
<gene>
    <name evidence="1" type="ORF">GCM10011333_00170</name>
</gene>
<dbReference type="Gene3D" id="3.30.530.20">
    <property type="match status" value="1"/>
</dbReference>
<dbReference type="SUPFAM" id="SSF55961">
    <property type="entry name" value="Bet v1-like"/>
    <property type="match status" value="1"/>
</dbReference>
<proteinExistence type="predicted"/>
<accession>A0A8J2TUL5</accession>
<dbReference type="RefSeq" id="WP_188548892.1">
    <property type="nucleotide sequence ID" value="NZ_BMFY01000001.1"/>
</dbReference>
<dbReference type="Proteomes" id="UP000616114">
    <property type="component" value="Unassembled WGS sequence"/>
</dbReference>
<comment type="caution">
    <text evidence="1">The sequence shown here is derived from an EMBL/GenBank/DDBJ whole genome shotgun (WGS) entry which is preliminary data.</text>
</comment>
<protein>
    <submittedName>
        <fullName evidence="1">Toxin</fullName>
    </submittedName>
</protein>
<reference evidence="1" key="1">
    <citation type="journal article" date="2014" name="Int. J. Syst. Evol. Microbiol.">
        <title>Complete genome sequence of Corynebacterium casei LMG S-19264T (=DSM 44701T), isolated from a smear-ripened cheese.</title>
        <authorList>
            <consortium name="US DOE Joint Genome Institute (JGI-PGF)"/>
            <person name="Walter F."/>
            <person name="Albersmeier A."/>
            <person name="Kalinowski J."/>
            <person name="Ruckert C."/>
        </authorList>
    </citation>
    <scope>NUCLEOTIDE SEQUENCE</scope>
    <source>
        <strain evidence="1">CGMCC 1.12785</strain>
    </source>
</reference>
<name>A0A8J2TUL5_9MICO</name>
<sequence>MTEQRTAGNELDRIEREIRIDAPLERVWDLVSAPGWWINDGSEVAQDVERVAPDRVLVHDPAYGDFAVATVALERPRYAAFRGYLGADAQKRTGDLGPGASTLVEFFLQDAGGEVILRVVESGFATLAEDARALRAMIESNSAGWEEELALAARALTGRR</sequence>
<dbReference type="AlphaFoldDB" id="A0A8J2TUL5"/>
<reference evidence="1" key="2">
    <citation type="submission" date="2020-09" db="EMBL/GenBank/DDBJ databases">
        <authorList>
            <person name="Sun Q."/>
            <person name="Zhou Y."/>
        </authorList>
    </citation>
    <scope>NUCLEOTIDE SEQUENCE</scope>
    <source>
        <strain evidence="1">CGMCC 1.12785</strain>
    </source>
</reference>